<keyword evidence="6 14" id="KW-0812">Transmembrane</keyword>
<comment type="function">
    <text evidence="14">Catalyzes the dephosphorylation of undecaprenyl diphosphate (UPP). Confers resistance to bacitracin.</text>
</comment>
<protein>
    <recommendedName>
        <fullName evidence="4 14">Undecaprenyl-diphosphatase</fullName>
        <ecNumber evidence="3 14">3.6.1.27</ecNumber>
    </recommendedName>
    <alternativeName>
        <fullName evidence="12 14">Bacitracin resistance protein</fullName>
    </alternativeName>
    <alternativeName>
        <fullName evidence="11 14">Undecaprenyl pyrophosphate phosphatase</fullName>
    </alternativeName>
</protein>
<keyword evidence="14" id="KW-0573">Peptidoglycan synthesis</keyword>
<evidence type="ECO:0000256" key="3">
    <source>
        <dbReference type="ARBA" id="ARBA00012374"/>
    </source>
</evidence>
<keyword evidence="7 14" id="KW-0378">Hydrolase</keyword>
<feature type="transmembrane region" description="Helical" evidence="14">
    <location>
        <begin position="221"/>
        <end position="244"/>
    </location>
</feature>
<dbReference type="HAMAP" id="MF_01006">
    <property type="entry name" value="Undec_diphosphatase"/>
    <property type="match status" value="1"/>
</dbReference>
<feature type="transmembrane region" description="Helical" evidence="14">
    <location>
        <begin position="256"/>
        <end position="273"/>
    </location>
</feature>
<comment type="catalytic activity">
    <reaction evidence="13 14">
        <text>di-trans,octa-cis-undecaprenyl diphosphate + H2O = di-trans,octa-cis-undecaprenyl phosphate + phosphate + H(+)</text>
        <dbReference type="Rhea" id="RHEA:28094"/>
        <dbReference type="ChEBI" id="CHEBI:15377"/>
        <dbReference type="ChEBI" id="CHEBI:15378"/>
        <dbReference type="ChEBI" id="CHEBI:43474"/>
        <dbReference type="ChEBI" id="CHEBI:58405"/>
        <dbReference type="ChEBI" id="CHEBI:60392"/>
        <dbReference type="EC" id="3.6.1.27"/>
    </reaction>
</comment>
<evidence type="ECO:0000313" key="15">
    <source>
        <dbReference type="EMBL" id="GGA80754.1"/>
    </source>
</evidence>
<keyword evidence="14" id="KW-0961">Cell wall biogenesis/degradation</keyword>
<keyword evidence="14" id="KW-0133">Cell shape</keyword>
<comment type="miscellaneous">
    <text evidence="14">Bacitracin is thought to be involved in the inhibition of peptidoglycan synthesis by sequestering undecaprenyl diphosphate, thereby reducing the pool of lipid carrier available.</text>
</comment>
<feature type="transmembrane region" description="Helical" evidence="14">
    <location>
        <begin position="145"/>
        <end position="166"/>
    </location>
</feature>
<organism evidence="15 16">
    <name type="scientific">Arenimonas soli</name>
    <dbReference type="NCBI Taxonomy" id="2269504"/>
    <lineage>
        <taxon>Bacteria</taxon>
        <taxon>Pseudomonadati</taxon>
        <taxon>Pseudomonadota</taxon>
        <taxon>Gammaproteobacteria</taxon>
        <taxon>Lysobacterales</taxon>
        <taxon>Lysobacteraceae</taxon>
        <taxon>Arenimonas</taxon>
    </lineage>
</organism>
<keyword evidence="5 14" id="KW-1003">Cell membrane</keyword>
<feature type="transmembrane region" description="Helical" evidence="14">
    <location>
        <begin position="187"/>
        <end position="209"/>
    </location>
</feature>
<feature type="transmembrane region" description="Helical" evidence="14">
    <location>
        <begin position="51"/>
        <end position="68"/>
    </location>
</feature>
<dbReference type="NCBIfam" id="NF001390">
    <property type="entry name" value="PRK00281.1-4"/>
    <property type="match status" value="1"/>
</dbReference>
<evidence type="ECO:0000256" key="9">
    <source>
        <dbReference type="ARBA" id="ARBA00023136"/>
    </source>
</evidence>
<evidence type="ECO:0000256" key="11">
    <source>
        <dbReference type="ARBA" id="ARBA00032707"/>
    </source>
</evidence>
<dbReference type="InterPro" id="IPR003824">
    <property type="entry name" value="UppP"/>
</dbReference>
<keyword evidence="9 14" id="KW-0472">Membrane</keyword>
<evidence type="ECO:0000313" key="16">
    <source>
        <dbReference type="Proteomes" id="UP000623419"/>
    </source>
</evidence>
<evidence type="ECO:0000256" key="8">
    <source>
        <dbReference type="ARBA" id="ARBA00022989"/>
    </source>
</evidence>
<evidence type="ECO:0000256" key="6">
    <source>
        <dbReference type="ARBA" id="ARBA00022692"/>
    </source>
</evidence>
<dbReference type="Proteomes" id="UP000623419">
    <property type="component" value="Unassembled WGS sequence"/>
</dbReference>
<evidence type="ECO:0000256" key="10">
    <source>
        <dbReference type="ARBA" id="ARBA00023251"/>
    </source>
</evidence>
<keyword evidence="16" id="KW-1185">Reference proteome</keyword>
<dbReference type="Pfam" id="PF02673">
    <property type="entry name" value="BacA"/>
    <property type="match status" value="1"/>
</dbReference>
<comment type="similarity">
    <text evidence="2 14">Belongs to the UppP family.</text>
</comment>
<sequence length="274" mass="29008">MGASKTIRTAVTDLLTALLLGIIEGLTEFLPISSTGHLLIAQHWLGARSDLFNISIQAGAILAITLVYRERLLALATGWRQPEERDYLLKILAAFAVTAAVGLPVRLLGWELPETVTPVAWALVIGGVWMLVAERLGERGPPSSQVTWAIVVAVGLAQVLAGVFPGTSRSAAAIFMAMLLGLNRKPAAAEFVFLVGIPTMFAASGYALMETVLEGEAGDEDWASLAVAFVAATITGFAAVRWLLAYIANHRFTPFAWYRIGLGGALLLGLPAGG</sequence>
<dbReference type="EC" id="3.6.1.27" evidence="3 14"/>
<name>A0ABQ1HJQ3_9GAMM</name>
<proteinExistence type="inferred from homology"/>
<evidence type="ECO:0000256" key="5">
    <source>
        <dbReference type="ARBA" id="ARBA00022475"/>
    </source>
</evidence>
<comment type="subcellular location">
    <subcellularLocation>
        <location evidence="1 14">Cell membrane</location>
        <topology evidence="1 14">Multi-pass membrane protein</topology>
    </subcellularLocation>
</comment>
<evidence type="ECO:0000256" key="4">
    <source>
        <dbReference type="ARBA" id="ARBA00021581"/>
    </source>
</evidence>
<reference evidence="16" key="1">
    <citation type="journal article" date="2019" name="Int. J. Syst. Evol. Microbiol.">
        <title>The Global Catalogue of Microorganisms (GCM) 10K type strain sequencing project: providing services to taxonomists for standard genome sequencing and annotation.</title>
        <authorList>
            <consortium name="The Broad Institute Genomics Platform"/>
            <consortium name="The Broad Institute Genome Sequencing Center for Infectious Disease"/>
            <person name="Wu L."/>
            <person name="Ma J."/>
        </authorList>
    </citation>
    <scope>NUCLEOTIDE SEQUENCE [LARGE SCALE GENOMIC DNA]</scope>
    <source>
        <strain evidence="16">CGMCC 1.15905</strain>
    </source>
</reference>
<evidence type="ECO:0000256" key="7">
    <source>
        <dbReference type="ARBA" id="ARBA00022801"/>
    </source>
</evidence>
<dbReference type="PANTHER" id="PTHR30622">
    <property type="entry name" value="UNDECAPRENYL-DIPHOSPHATASE"/>
    <property type="match status" value="1"/>
</dbReference>
<comment type="caution">
    <text evidence="15">The sequence shown here is derived from an EMBL/GenBank/DDBJ whole genome shotgun (WGS) entry which is preliminary data.</text>
</comment>
<evidence type="ECO:0000256" key="13">
    <source>
        <dbReference type="ARBA" id="ARBA00047594"/>
    </source>
</evidence>
<evidence type="ECO:0000256" key="2">
    <source>
        <dbReference type="ARBA" id="ARBA00010621"/>
    </source>
</evidence>
<dbReference type="PANTHER" id="PTHR30622:SF3">
    <property type="entry name" value="UNDECAPRENYL-DIPHOSPHATASE"/>
    <property type="match status" value="1"/>
</dbReference>
<dbReference type="EMBL" id="BMKC01000002">
    <property type="protein sequence ID" value="GGA80754.1"/>
    <property type="molecule type" value="Genomic_DNA"/>
</dbReference>
<evidence type="ECO:0000256" key="14">
    <source>
        <dbReference type="HAMAP-Rule" id="MF_01006"/>
    </source>
</evidence>
<accession>A0ABQ1HJQ3</accession>
<evidence type="ECO:0000256" key="12">
    <source>
        <dbReference type="ARBA" id="ARBA00032932"/>
    </source>
</evidence>
<keyword evidence="8 14" id="KW-1133">Transmembrane helix</keyword>
<evidence type="ECO:0000256" key="1">
    <source>
        <dbReference type="ARBA" id="ARBA00004651"/>
    </source>
</evidence>
<feature type="transmembrane region" description="Helical" evidence="14">
    <location>
        <begin position="88"/>
        <end position="108"/>
    </location>
</feature>
<gene>
    <name evidence="14 15" type="primary">uppP</name>
    <name evidence="15" type="ORF">GCM10011521_18820</name>
</gene>
<feature type="transmembrane region" description="Helical" evidence="14">
    <location>
        <begin position="115"/>
        <end position="133"/>
    </location>
</feature>
<keyword evidence="10 14" id="KW-0046">Antibiotic resistance</keyword>